<dbReference type="EMBL" id="CM042883">
    <property type="protein sequence ID" value="KAI4375131.1"/>
    <property type="molecule type" value="Genomic_DNA"/>
</dbReference>
<comment type="caution">
    <text evidence="1">The sequence shown here is derived from an EMBL/GenBank/DDBJ whole genome shotgun (WGS) entry which is preliminary data.</text>
</comment>
<dbReference type="Proteomes" id="UP001057402">
    <property type="component" value="Chromosome 4"/>
</dbReference>
<proteinExistence type="predicted"/>
<evidence type="ECO:0000313" key="1">
    <source>
        <dbReference type="EMBL" id="KAI4375131.1"/>
    </source>
</evidence>
<name>A0ACB9RA51_9MYRT</name>
<evidence type="ECO:0000313" key="2">
    <source>
        <dbReference type="Proteomes" id="UP001057402"/>
    </source>
</evidence>
<sequence>MCVNPSSSSLQGGMMTWVLGYGSLIWKAGFPHDRRLVGFIGGFSRGFLPRFLVLFRENPPSWDPPSSLEEPSPWSRLLGKFEFSSCTGTRSNGVRTYWSQGKLSRNCLGPASLSLGHEARGAALLLEEEESPGEAKGHPVFPSGKNHDHDNQPPGPANT</sequence>
<organism evidence="1 2">
    <name type="scientific">Melastoma candidum</name>
    <dbReference type="NCBI Taxonomy" id="119954"/>
    <lineage>
        <taxon>Eukaryota</taxon>
        <taxon>Viridiplantae</taxon>
        <taxon>Streptophyta</taxon>
        <taxon>Embryophyta</taxon>
        <taxon>Tracheophyta</taxon>
        <taxon>Spermatophyta</taxon>
        <taxon>Magnoliopsida</taxon>
        <taxon>eudicotyledons</taxon>
        <taxon>Gunneridae</taxon>
        <taxon>Pentapetalae</taxon>
        <taxon>rosids</taxon>
        <taxon>malvids</taxon>
        <taxon>Myrtales</taxon>
        <taxon>Melastomataceae</taxon>
        <taxon>Melastomatoideae</taxon>
        <taxon>Melastomateae</taxon>
        <taxon>Melastoma</taxon>
    </lineage>
</organism>
<reference evidence="2" key="1">
    <citation type="journal article" date="2023" name="Front. Plant Sci.">
        <title>Chromosomal-level genome assembly of Melastoma candidum provides insights into trichome evolution.</title>
        <authorList>
            <person name="Zhong Y."/>
            <person name="Wu W."/>
            <person name="Sun C."/>
            <person name="Zou P."/>
            <person name="Liu Y."/>
            <person name="Dai S."/>
            <person name="Zhou R."/>
        </authorList>
    </citation>
    <scope>NUCLEOTIDE SEQUENCE [LARGE SCALE GENOMIC DNA]</scope>
</reference>
<gene>
    <name evidence="1" type="ORF">MLD38_013038</name>
</gene>
<accession>A0ACB9RA51</accession>
<keyword evidence="2" id="KW-1185">Reference proteome</keyword>
<protein>
    <submittedName>
        <fullName evidence="1">Uncharacterized protein</fullName>
    </submittedName>
</protein>